<accession>A0A1H9U7T1</accession>
<evidence type="ECO:0000256" key="2">
    <source>
        <dbReference type="ARBA" id="ARBA00022801"/>
    </source>
</evidence>
<sequence length="479" mass="54727">MTKQFPKDFVFGAATAAFQAEGGVHEGGRGPCYWDEYLHRPESTFNGDHASGFYYKFKEDLAHAKEFGLNGIRISIAWTRVIPDGDGEVNQAGIDFYHELIDECWKNGIEPYVTLHHFDTPLPLHKSGDWLDRKNIKNFKRFAKVCFEEFGDKVNKWITINEPWSLVAGQYIIGHFPPNTRYSVKDAVEAMHNMMVAHAEAVKTFKESAVSGEIGIVHILESKYPITESEADREAAKREDVLANQFMLDANYKGAYSEETLAYIRKILSYSGDSFEPSAEDMELISEVSAQNDFIGVNYYASHFIASYDGESEIVHNGTGEKGSSVFALKGIGKRVDNPNIPKTDWDWPIYPKGLYDMIMRLYTDYPEHKKIYVTENGLGYKDDFNGGNIQDDARIDYISQHLNAVLEAIEDGADVRGYFLWSLMDVLSWTNGFNKRYGFLYVDFDTQDRYVKKSGRWMKKVTEENQLVSADDVEYIEY</sequence>
<dbReference type="Proteomes" id="UP000199318">
    <property type="component" value="Unassembled WGS sequence"/>
</dbReference>
<dbReference type="GO" id="GO:0033920">
    <property type="term" value="F:6-phospho-beta-galactosidase activity"/>
    <property type="evidence" value="ECO:0007669"/>
    <property type="project" value="UniProtKB-EC"/>
</dbReference>
<dbReference type="EC" id="3.2.1.85" evidence="6"/>
<evidence type="ECO:0000256" key="1">
    <source>
        <dbReference type="ARBA" id="ARBA00010838"/>
    </source>
</evidence>
<dbReference type="AlphaFoldDB" id="A0A1H9U7T1"/>
<dbReference type="PANTHER" id="PTHR10353">
    <property type="entry name" value="GLYCOSYL HYDROLASE"/>
    <property type="match status" value="1"/>
</dbReference>
<evidence type="ECO:0000256" key="4">
    <source>
        <dbReference type="PROSITE-ProRule" id="PRU10055"/>
    </source>
</evidence>
<keyword evidence="8" id="KW-1185">Reference proteome</keyword>
<dbReference type="NCBIfam" id="NF010036">
    <property type="entry name" value="PRK13511.1"/>
    <property type="match status" value="1"/>
</dbReference>
<reference evidence="8" key="1">
    <citation type="submission" date="2016-10" db="EMBL/GenBank/DDBJ databases">
        <authorList>
            <person name="de Groot N.N."/>
        </authorList>
    </citation>
    <scope>NUCLEOTIDE SEQUENCE [LARGE SCALE GENOMIC DNA]</scope>
    <source>
        <strain evidence="8">10nlg</strain>
    </source>
</reference>
<dbReference type="InterPro" id="IPR017853">
    <property type="entry name" value="GH"/>
</dbReference>
<dbReference type="UniPathway" id="UPA00542">
    <property type="reaction ID" value="UER00605"/>
</dbReference>
<dbReference type="PRINTS" id="PR00131">
    <property type="entry name" value="GLHYDRLASE1"/>
</dbReference>
<dbReference type="GO" id="GO:0005829">
    <property type="term" value="C:cytosol"/>
    <property type="evidence" value="ECO:0007669"/>
    <property type="project" value="TreeGrafter"/>
</dbReference>
<dbReference type="GO" id="GO:0019512">
    <property type="term" value="P:lactose catabolic process via tagatose-6-phosphate"/>
    <property type="evidence" value="ECO:0007669"/>
    <property type="project" value="InterPro"/>
</dbReference>
<name>A0A1H9U7T1_9BACI</name>
<keyword evidence="3 5" id="KW-0326">Glycosidase</keyword>
<dbReference type="EMBL" id="FOGV01000013">
    <property type="protein sequence ID" value="SES05382.1"/>
    <property type="molecule type" value="Genomic_DNA"/>
</dbReference>
<evidence type="ECO:0000313" key="8">
    <source>
        <dbReference type="Proteomes" id="UP000199318"/>
    </source>
</evidence>
<dbReference type="PROSITE" id="PS00572">
    <property type="entry name" value="GLYCOSYL_HYDROL_F1_1"/>
    <property type="match status" value="1"/>
</dbReference>
<dbReference type="RefSeq" id="WP_093072975.1">
    <property type="nucleotide sequence ID" value="NZ_FOGV01000013.1"/>
</dbReference>
<comment type="catalytic activity">
    <reaction evidence="6">
        <text>a 6-phospho-beta-D-galactoside + H2O = D-galactose 6-phosphate + an alcohol</text>
        <dbReference type="Rhea" id="RHEA:24568"/>
        <dbReference type="ChEBI" id="CHEBI:15377"/>
        <dbReference type="ChEBI" id="CHEBI:30879"/>
        <dbReference type="ChEBI" id="CHEBI:58534"/>
        <dbReference type="ChEBI" id="CHEBI:91004"/>
        <dbReference type="EC" id="3.2.1.85"/>
    </reaction>
</comment>
<keyword evidence="2 5" id="KW-0378">Hydrolase</keyword>
<organism evidence="7 8">
    <name type="scientific">Salisediminibacterium halotolerans</name>
    <dbReference type="NCBI Taxonomy" id="517425"/>
    <lineage>
        <taxon>Bacteria</taxon>
        <taxon>Bacillati</taxon>
        <taxon>Bacillota</taxon>
        <taxon>Bacilli</taxon>
        <taxon>Bacillales</taxon>
        <taxon>Bacillaceae</taxon>
        <taxon>Salisediminibacterium</taxon>
    </lineage>
</organism>
<dbReference type="InterPro" id="IPR001360">
    <property type="entry name" value="Glyco_hydro_1"/>
</dbReference>
<gene>
    <name evidence="7" type="ORF">SAMN05444126_11313</name>
</gene>
<proteinExistence type="inferred from homology"/>
<dbReference type="NCBIfam" id="TIGR01233">
    <property type="entry name" value="lacG"/>
    <property type="match status" value="1"/>
</dbReference>
<evidence type="ECO:0000256" key="3">
    <source>
        <dbReference type="ARBA" id="ARBA00023295"/>
    </source>
</evidence>
<dbReference type="OrthoDB" id="9765195at2"/>
<comment type="similarity">
    <text evidence="1">Belongs to the glycosyl hydrolase 1 family.</text>
</comment>
<dbReference type="FunFam" id="3.20.20.80:FF:000004">
    <property type="entry name" value="Beta-glucosidase 6-phospho-beta-glucosidase"/>
    <property type="match status" value="1"/>
</dbReference>
<evidence type="ECO:0000313" key="7">
    <source>
        <dbReference type="EMBL" id="SES05382.1"/>
    </source>
</evidence>
<dbReference type="STRING" id="1464123.SAMN05444126_11313"/>
<dbReference type="PANTHER" id="PTHR10353:SF36">
    <property type="entry name" value="LP05116P"/>
    <property type="match status" value="1"/>
</dbReference>
<dbReference type="Gene3D" id="3.20.20.80">
    <property type="entry name" value="Glycosidases"/>
    <property type="match status" value="1"/>
</dbReference>
<evidence type="ECO:0000256" key="5">
    <source>
        <dbReference type="RuleBase" id="RU004468"/>
    </source>
</evidence>
<feature type="active site" description="Nucleophile" evidence="4">
    <location>
        <position position="376"/>
    </location>
</feature>
<dbReference type="PROSITE" id="PS00653">
    <property type="entry name" value="GLYCOSYL_HYDROL_F1_2"/>
    <property type="match status" value="1"/>
</dbReference>
<dbReference type="SUPFAM" id="SSF51445">
    <property type="entry name" value="(Trans)glycosidases"/>
    <property type="match status" value="1"/>
</dbReference>
<dbReference type="InterPro" id="IPR018120">
    <property type="entry name" value="Glyco_hydro_1_AS"/>
</dbReference>
<dbReference type="InterPro" id="IPR033132">
    <property type="entry name" value="GH_1_N_CS"/>
</dbReference>
<comment type="pathway">
    <text evidence="6">Carbohydrate metabolism; lactose degradation; D-galactose 6-phosphate and beta-D-glucose from lactose 6-phosphate: step 1/1.</text>
</comment>
<evidence type="ECO:0000256" key="6">
    <source>
        <dbReference type="RuleBase" id="RU004469"/>
    </source>
</evidence>
<dbReference type="GO" id="GO:0008422">
    <property type="term" value="F:beta-glucosidase activity"/>
    <property type="evidence" value="ECO:0007669"/>
    <property type="project" value="TreeGrafter"/>
</dbReference>
<protein>
    <recommendedName>
        <fullName evidence="6">6-phospho-beta-galactosidase</fullName>
        <ecNumber evidence="6">3.2.1.85</ecNumber>
    </recommendedName>
</protein>
<dbReference type="Pfam" id="PF00232">
    <property type="entry name" value="Glyco_hydro_1"/>
    <property type="match status" value="1"/>
</dbReference>
<dbReference type="InterPro" id="IPR005928">
    <property type="entry name" value="6P-beta-galactosidase"/>
</dbReference>
<comment type="caution">
    <text evidence="7">The sequence shown here is derived from an EMBL/GenBank/DDBJ whole genome shotgun (WGS) entry which is preliminary data.</text>
</comment>